<feature type="transmembrane region" description="Helical" evidence="2">
    <location>
        <begin position="408"/>
        <end position="427"/>
    </location>
</feature>
<feature type="compositionally biased region" description="Basic and acidic residues" evidence="1">
    <location>
        <begin position="459"/>
        <end position="468"/>
    </location>
</feature>
<organism evidence="3 4">
    <name type="scientific">Desulfonema ishimotonii</name>
    <dbReference type="NCBI Taxonomy" id="45657"/>
    <lineage>
        <taxon>Bacteria</taxon>
        <taxon>Pseudomonadati</taxon>
        <taxon>Thermodesulfobacteriota</taxon>
        <taxon>Desulfobacteria</taxon>
        <taxon>Desulfobacterales</taxon>
        <taxon>Desulfococcaceae</taxon>
        <taxon>Desulfonema</taxon>
    </lineage>
</organism>
<proteinExistence type="predicted"/>
<name>A0A401G0K2_9BACT</name>
<evidence type="ECO:0000313" key="3">
    <source>
        <dbReference type="EMBL" id="GBC62755.1"/>
    </source>
</evidence>
<accession>A0A401G0K2</accession>
<evidence type="ECO:0000256" key="2">
    <source>
        <dbReference type="SAM" id="Phobius"/>
    </source>
</evidence>
<evidence type="ECO:0000313" key="4">
    <source>
        <dbReference type="Proteomes" id="UP000288096"/>
    </source>
</evidence>
<dbReference type="RefSeq" id="WP_124329907.1">
    <property type="nucleotide sequence ID" value="NZ_BEXT01000001.1"/>
</dbReference>
<keyword evidence="4" id="KW-1185">Reference proteome</keyword>
<dbReference type="AlphaFoldDB" id="A0A401G0K2"/>
<dbReference type="Gene3D" id="2.30.30.830">
    <property type="match status" value="1"/>
</dbReference>
<keyword evidence="2" id="KW-1133">Transmembrane helix</keyword>
<evidence type="ECO:0000256" key="1">
    <source>
        <dbReference type="SAM" id="MobiDB-lite"/>
    </source>
</evidence>
<dbReference type="NCBIfam" id="NF041234">
    <property type="entry name" value="CAS_csx30"/>
    <property type="match status" value="1"/>
</dbReference>
<feature type="region of interest" description="Disordered" evidence="1">
    <location>
        <begin position="434"/>
        <end position="501"/>
    </location>
</feature>
<sequence>MSTENEFRHTENTLFSECLDILVQWGQLRLLMQDNDAFLQELEGQWAYLNAVSPQPDFGLDLFEGKTEAALALLHGRLTVGMDMDTEDADQVMTAMGTLDQVIFLVEAVDAFPDAGQFPKAFQEKVRELLRQVTIDRPPPGLRLIPLNQWRQDILKVIPSHIRYLFPWYASWAELDPDALDALAAHWDAALRGQANGMGIPPGTLGRLMAELGRDAPLLAHVQRKARQRQHSSKAAGKRLPGRLLALCEASRSEQPVPNGPGEADLLLAACLTLDVPVRSETGRAELIFLAAFCAPFPDARYRISLFSETERFLKRIPPSALPSGSLMESVYRWAHDRLSDRELIRKAFEEWEGRLGRTNEVTAPEILFTRAVEKVRNAPVPGHLRRSPDGVFRNAVRSAVKYIATRWLVAVAAACLLAALAFFTIYPPAPSVPPPPKPPVKKDVRPATSPAPQAPAPAEEKMRRNRPDPFQSPFDGTEGDGAVTTETGAVPLPGTLPQTPSDRATAEEFRLMGILLTPDGHKALMKAPDGRGYLLGKGLSAGFHKIRVTEIFRDRVMIEERQQDGQGSPPVRKRVLTLQGEAE</sequence>
<dbReference type="EMBL" id="BEXT01000001">
    <property type="protein sequence ID" value="GBC62755.1"/>
    <property type="molecule type" value="Genomic_DNA"/>
</dbReference>
<reference evidence="4" key="2">
    <citation type="submission" date="2019-01" db="EMBL/GenBank/DDBJ databases">
        <title>Genome sequence of Desulfonema ishimotonii strain Tokyo 01.</title>
        <authorList>
            <person name="Fukui M."/>
        </authorList>
    </citation>
    <scope>NUCLEOTIDE SEQUENCE [LARGE SCALE GENOMIC DNA]</scope>
    <source>
        <strain evidence="4">Tokyo 01</strain>
    </source>
</reference>
<reference evidence="4" key="1">
    <citation type="submission" date="2017-11" db="EMBL/GenBank/DDBJ databases">
        <authorList>
            <person name="Watanabe M."/>
            <person name="Kojima H."/>
        </authorList>
    </citation>
    <scope>NUCLEOTIDE SEQUENCE [LARGE SCALE GENOMIC DNA]</scope>
    <source>
        <strain evidence="4">Tokyo 01</strain>
    </source>
</reference>
<comment type="caution">
    <text evidence="3">The sequence shown here is derived from an EMBL/GenBank/DDBJ whole genome shotgun (WGS) entry which is preliminary data.</text>
</comment>
<keyword evidence="2" id="KW-0472">Membrane</keyword>
<feature type="region of interest" description="Disordered" evidence="1">
    <location>
        <begin position="561"/>
        <end position="584"/>
    </location>
</feature>
<protein>
    <submittedName>
        <fullName evidence="3">Uncharacterized protein</fullName>
    </submittedName>
</protein>
<keyword evidence="2" id="KW-0812">Transmembrane</keyword>
<gene>
    <name evidence="3" type="ORF">DENIS_3732</name>
</gene>
<dbReference type="Proteomes" id="UP000288096">
    <property type="component" value="Unassembled WGS sequence"/>
</dbReference>